<keyword evidence="2" id="KW-1185">Reference proteome</keyword>
<dbReference type="GO" id="GO:0003677">
    <property type="term" value="F:DNA binding"/>
    <property type="evidence" value="ECO:0007669"/>
    <property type="project" value="UniProtKB-KW"/>
</dbReference>
<dbReference type="PANTHER" id="PTHR38479:SF2">
    <property type="entry name" value="WINGED HELIX DNA-BINDING DOMAIN-CONTAINING PROTEIN"/>
    <property type="match status" value="1"/>
</dbReference>
<reference evidence="1" key="1">
    <citation type="submission" date="2022-12" db="EMBL/GenBank/DDBJ databases">
        <authorList>
            <person name="Krivoruchko A.V."/>
            <person name="Elkin A."/>
        </authorList>
    </citation>
    <scope>NUCLEOTIDE SEQUENCE</scope>
    <source>
        <strain evidence="1">IEGM 1391</strain>
    </source>
</reference>
<dbReference type="Proteomes" id="UP001081071">
    <property type="component" value="Unassembled WGS sequence"/>
</dbReference>
<dbReference type="Pfam" id="PF06224">
    <property type="entry name" value="AlkZ-like"/>
    <property type="match status" value="1"/>
</dbReference>
<keyword evidence="1" id="KW-0238">DNA-binding</keyword>
<evidence type="ECO:0000313" key="1">
    <source>
        <dbReference type="EMBL" id="MCZ4520733.1"/>
    </source>
</evidence>
<proteinExistence type="predicted"/>
<gene>
    <name evidence="1" type="ORF">O4220_19665</name>
</gene>
<dbReference type="InterPro" id="IPR009351">
    <property type="entry name" value="AlkZ-like"/>
</dbReference>
<comment type="caution">
    <text evidence="1">The sequence shown here is derived from an EMBL/GenBank/DDBJ whole genome shotgun (WGS) entry which is preliminary data.</text>
</comment>
<protein>
    <submittedName>
        <fullName evidence="1">Winged helix DNA-binding domain-containing protein</fullName>
    </submittedName>
</protein>
<name>A0ABT4MIB6_9NOCA</name>
<sequence>MKISDAQRRHRLVAQHFSRASTADDVVASLLALHATDPASVYLSILARARSLGLSDVRDALYERRSLVRLMAMRRTMFVVAHDDVPMIHAAASLGVARTMRARLVKQVSTLPTEPVIDDVESWLVTTEQETETVLRSMGTATGAELSSAVPGLKTAYLPTTDKAYDVKRYVTSEVLVMMAAEGKLVRVEPRGAWTSRRHAWAPIDHWWPDGIPDIDETEARAELARRWLEVFGPATLDDLQWWTGWNKTQTRGAVSGLDTVAVELTEGDGIMLTGTTFDKPAGTSVILLPALDPTPMGWKHRTWYLGDHKAPLFDTFGNIGPTIWSGGRIVGGWTVTSAGVVATEFLEDVGSTVSKTVAAEAERLTTLLDGTAVVPSFPTPLEKKLRGKK</sequence>
<dbReference type="PANTHER" id="PTHR38479">
    <property type="entry name" value="LMO0824 PROTEIN"/>
    <property type="match status" value="1"/>
</dbReference>
<dbReference type="EMBL" id="JAPWIJ010000008">
    <property type="protein sequence ID" value="MCZ4520733.1"/>
    <property type="molecule type" value="Genomic_DNA"/>
</dbReference>
<dbReference type="RefSeq" id="WP_269607159.1">
    <property type="nucleotide sequence ID" value="NZ_JAPWIJ010000008.1"/>
</dbReference>
<accession>A0ABT4MIB6</accession>
<evidence type="ECO:0000313" key="2">
    <source>
        <dbReference type="Proteomes" id="UP001081071"/>
    </source>
</evidence>
<organism evidence="1 2">
    <name type="scientific">Rhodococcus ruber</name>
    <dbReference type="NCBI Taxonomy" id="1830"/>
    <lineage>
        <taxon>Bacteria</taxon>
        <taxon>Bacillati</taxon>
        <taxon>Actinomycetota</taxon>
        <taxon>Actinomycetes</taxon>
        <taxon>Mycobacteriales</taxon>
        <taxon>Nocardiaceae</taxon>
        <taxon>Rhodococcus</taxon>
    </lineage>
</organism>